<dbReference type="AlphaFoldDB" id="A0A660L082"/>
<feature type="transmembrane region" description="Helical" evidence="5">
    <location>
        <begin position="193"/>
        <end position="212"/>
    </location>
</feature>
<keyword evidence="3 5" id="KW-1133">Transmembrane helix</keyword>
<evidence type="ECO:0000256" key="1">
    <source>
        <dbReference type="ARBA" id="ARBA00004141"/>
    </source>
</evidence>
<dbReference type="InterPro" id="IPR051533">
    <property type="entry name" value="WaaL-like"/>
</dbReference>
<dbReference type="OrthoDB" id="4577352at2"/>
<dbReference type="Pfam" id="PF04932">
    <property type="entry name" value="Wzy_C"/>
    <property type="match status" value="1"/>
</dbReference>
<dbReference type="GO" id="GO:0016020">
    <property type="term" value="C:membrane"/>
    <property type="evidence" value="ECO:0007669"/>
    <property type="project" value="UniProtKB-SubCell"/>
</dbReference>
<accession>A0A660L082</accession>
<comment type="subcellular location">
    <subcellularLocation>
        <location evidence="1">Membrane</location>
        <topology evidence="1">Multi-pass membrane protein</topology>
    </subcellularLocation>
</comment>
<evidence type="ECO:0000259" key="6">
    <source>
        <dbReference type="Pfam" id="PF04932"/>
    </source>
</evidence>
<feature type="transmembrane region" description="Helical" evidence="5">
    <location>
        <begin position="29"/>
        <end position="46"/>
    </location>
</feature>
<feature type="transmembrane region" description="Helical" evidence="5">
    <location>
        <begin position="282"/>
        <end position="300"/>
    </location>
</feature>
<dbReference type="PANTHER" id="PTHR37422">
    <property type="entry name" value="TEICHURONIC ACID BIOSYNTHESIS PROTEIN TUAE"/>
    <property type="match status" value="1"/>
</dbReference>
<dbReference type="RefSeq" id="WP_121254508.1">
    <property type="nucleotide sequence ID" value="NZ_RBIL01000002.1"/>
</dbReference>
<evidence type="ECO:0000256" key="4">
    <source>
        <dbReference type="ARBA" id="ARBA00023136"/>
    </source>
</evidence>
<sequence length="441" mass="44701">MPRFAAAALLALPALLAFGRGGYFGVTRVRVAILACVLLALAAFVAERPLPRSRHGRVALGGLAALTAWTGLSLLWVPVQGPAFADFERLTLYTAAFAAGIALLRGVRWVEPALLATIVATAAYGLSERLLPSIFTLDALPSAGDRLAHPLTYWNGQGALAAIGLVLAAGLAARGHRLAAAAAPILGLDLYLTLSRGAIGAGLAGLAVLVALQPTRAGLRAALTVALAAGLASAAALALPGVQDVDGSTAQGLLMSFVIAILSALAGVAVRADDTPVPRLRPLATAALVALLAGTVIAVATSGSQGAAGSTEAGRLVSVQSNRYAYWEVAVNVFAAHPLQGVGSGGFAVEWLQRRDIAEGVKDAHSLYLETAAELGIVGLVALAAFLGGIVGAARRRGADPAIVAALVVFALHAGLDWDWELPALSLTALLLAAKLLAEAE</sequence>
<name>A0A660L082_9ACTN</name>
<evidence type="ECO:0000256" key="2">
    <source>
        <dbReference type="ARBA" id="ARBA00022692"/>
    </source>
</evidence>
<feature type="transmembrane region" description="Helical" evidence="5">
    <location>
        <begin position="153"/>
        <end position="173"/>
    </location>
</feature>
<feature type="transmembrane region" description="Helical" evidence="5">
    <location>
        <begin position="90"/>
        <end position="107"/>
    </location>
</feature>
<comment type="caution">
    <text evidence="7">The sequence shown here is derived from an EMBL/GenBank/DDBJ whole genome shotgun (WGS) entry which is preliminary data.</text>
</comment>
<keyword evidence="2 5" id="KW-0812">Transmembrane</keyword>
<dbReference type="PANTHER" id="PTHR37422:SF13">
    <property type="entry name" value="LIPOPOLYSACCHARIDE BIOSYNTHESIS PROTEIN PA4999-RELATED"/>
    <property type="match status" value="1"/>
</dbReference>
<dbReference type="InterPro" id="IPR007016">
    <property type="entry name" value="O-antigen_ligase-rel_domated"/>
</dbReference>
<feature type="transmembrane region" description="Helical" evidence="5">
    <location>
        <begin position="58"/>
        <end position="78"/>
    </location>
</feature>
<gene>
    <name evidence="7" type="ORF">C8N24_4638</name>
</gene>
<dbReference type="EMBL" id="RBIL01000002">
    <property type="protein sequence ID" value="RKQ86624.1"/>
    <property type="molecule type" value="Genomic_DNA"/>
</dbReference>
<evidence type="ECO:0000313" key="8">
    <source>
        <dbReference type="Proteomes" id="UP000278962"/>
    </source>
</evidence>
<dbReference type="GO" id="GO:0016874">
    <property type="term" value="F:ligase activity"/>
    <property type="evidence" value="ECO:0007669"/>
    <property type="project" value="UniProtKB-KW"/>
</dbReference>
<protein>
    <submittedName>
        <fullName evidence="7">O-antigen ligase-like membrane protein</fullName>
    </submittedName>
</protein>
<dbReference type="Proteomes" id="UP000278962">
    <property type="component" value="Unassembled WGS sequence"/>
</dbReference>
<keyword evidence="4 5" id="KW-0472">Membrane</keyword>
<evidence type="ECO:0000256" key="3">
    <source>
        <dbReference type="ARBA" id="ARBA00022989"/>
    </source>
</evidence>
<keyword evidence="7" id="KW-0436">Ligase</keyword>
<proteinExistence type="predicted"/>
<reference evidence="7 8" key="1">
    <citation type="submission" date="2018-10" db="EMBL/GenBank/DDBJ databases">
        <title>Genomic Encyclopedia of Archaeal and Bacterial Type Strains, Phase II (KMG-II): from individual species to whole genera.</title>
        <authorList>
            <person name="Goeker M."/>
        </authorList>
    </citation>
    <scope>NUCLEOTIDE SEQUENCE [LARGE SCALE GENOMIC DNA]</scope>
    <source>
        <strain evidence="7 8">DSM 14954</strain>
    </source>
</reference>
<organism evidence="7 8">
    <name type="scientific">Solirubrobacter pauli</name>
    <dbReference type="NCBI Taxonomy" id="166793"/>
    <lineage>
        <taxon>Bacteria</taxon>
        <taxon>Bacillati</taxon>
        <taxon>Actinomycetota</taxon>
        <taxon>Thermoleophilia</taxon>
        <taxon>Solirubrobacterales</taxon>
        <taxon>Solirubrobacteraceae</taxon>
        <taxon>Solirubrobacter</taxon>
    </lineage>
</organism>
<evidence type="ECO:0000256" key="5">
    <source>
        <dbReference type="SAM" id="Phobius"/>
    </source>
</evidence>
<keyword evidence="8" id="KW-1185">Reference proteome</keyword>
<feature type="transmembrane region" description="Helical" evidence="5">
    <location>
        <begin position="219"/>
        <end position="239"/>
    </location>
</feature>
<feature type="domain" description="O-antigen ligase-related" evidence="6">
    <location>
        <begin position="252"/>
        <end position="383"/>
    </location>
</feature>
<evidence type="ECO:0000313" key="7">
    <source>
        <dbReference type="EMBL" id="RKQ86624.1"/>
    </source>
</evidence>
<feature type="transmembrane region" description="Helical" evidence="5">
    <location>
        <begin position="251"/>
        <end position="270"/>
    </location>
</feature>
<feature type="transmembrane region" description="Helical" evidence="5">
    <location>
        <begin position="372"/>
        <end position="391"/>
    </location>
</feature>